<evidence type="ECO:0000256" key="2">
    <source>
        <dbReference type="ARBA" id="ARBA00007957"/>
    </source>
</evidence>
<comment type="subcellular location">
    <subcellularLocation>
        <location evidence="1">Cytoplasm</location>
    </subcellularLocation>
</comment>
<name>A0A2H0TBG1_9BACT</name>
<evidence type="ECO:0000256" key="6">
    <source>
        <dbReference type="ARBA" id="ARBA00022723"/>
    </source>
</evidence>
<evidence type="ECO:0000256" key="9">
    <source>
        <dbReference type="ARBA" id="ARBA00023125"/>
    </source>
</evidence>
<feature type="binding site" evidence="12">
    <location>
        <position position="105"/>
    </location>
    <ligand>
        <name>Fe cation</name>
        <dbReference type="ChEBI" id="CHEBI:24875"/>
    </ligand>
</feature>
<evidence type="ECO:0000256" key="1">
    <source>
        <dbReference type="ARBA" id="ARBA00004496"/>
    </source>
</evidence>
<dbReference type="Gene3D" id="1.10.10.10">
    <property type="entry name" value="Winged helix-like DNA-binding domain superfamily/Winged helix DNA-binding domain"/>
    <property type="match status" value="1"/>
</dbReference>
<dbReference type="GO" id="GO:0045892">
    <property type="term" value="P:negative regulation of DNA-templated transcription"/>
    <property type="evidence" value="ECO:0007669"/>
    <property type="project" value="TreeGrafter"/>
</dbReference>
<feature type="binding site" evidence="12">
    <location>
        <position position="124"/>
    </location>
    <ligand>
        <name>Fe cation</name>
        <dbReference type="ChEBI" id="CHEBI:24875"/>
    </ligand>
</feature>
<evidence type="ECO:0000256" key="3">
    <source>
        <dbReference type="ARBA" id="ARBA00011738"/>
    </source>
</evidence>
<keyword evidence="6 11" id="KW-0479">Metal-binding</keyword>
<feature type="binding site" evidence="11">
    <location>
        <position position="90"/>
    </location>
    <ligand>
        <name>Zn(2+)</name>
        <dbReference type="ChEBI" id="CHEBI:29105"/>
    </ligand>
</feature>
<dbReference type="PANTHER" id="PTHR33202:SF2">
    <property type="entry name" value="FERRIC UPTAKE REGULATION PROTEIN"/>
    <property type="match status" value="1"/>
</dbReference>
<dbReference type="GO" id="GO:0008270">
    <property type="term" value="F:zinc ion binding"/>
    <property type="evidence" value="ECO:0007669"/>
    <property type="project" value="TreeGrafter"/>
</dbReference>
<accession>A0A2H0TBG1</accession>
<evidence type="ECO:0000313" key="14">
    <source>
        <dbReference type="Proteomes" id="UP000230094"/>
    </source>
</evidence>
<protein>
    <recommendedName>
        <fullName evidence="15">Transcriptional repressor</fullName>
    </recommendedName>
</protein>
<dbReference type="GO" id="GO:1900376">
    <property type="term" value="P:regulation of secondary metabolite biosynthetic process"/>
    <property type="evidence" value="ECO:0007669"/>
    <property type="project" value="TreeGrafter"/>
</dbReference>
<dbReference type="InterPro" id="IPR036388">
    <property type="entry name" value="WH-like_DNA-bd_sf"/>
</dbReference>
<keyword evidence="12" id="KW-0408">Iron</keyword>
<feature type="binding site" evidence="11">
    <location>
        <position position="93"/>
    </location>
    <ligand>
        <name>Zn(2+)</name>
        <dbReference type="ChEBI" id="CHEBI:29105"/>
    </ligand>
</feature>
<evidence type="ECO:0000256" key="5">
    <source>
        <dbReference type="ARBA" id="ARBA00022491"/>
    </source>
</evidence>
<dbReference type="InterPro" id="IPR036390">
    <property type="entry name" value="WH_DNA-bd_sf"/>
</dbReference>
<dbReference type="Gene3D" id="3.30.1490.190">
    <property type="match status" value="1"/>
</dbReference>
<gene>
    <name evidence="13" type="ORF">COU49_01335</name>
</gene>
<keyword evidence="10" id="KW-0804">Transcription</keyword>
<feature type="binding site" evidence="11">
    <location>
        <position position="135"/>
    </location>
    <ligand>
        <name>Zn(2+)</name>
        <dbReference type="ChEBI" id="CHEBI:29105"/>
    </ligand>
</feature>
<evidence type="ECO:0000256" key="7">
    <source>
        <dbReference type="ARBA" id="ARBA00022833"/>
    </source>
</evidence>
<dbReference type="SUPFAM" id="SSF46785">
    <property type="entry name" value="Winged helix' DNA-binding domain"/>
    <property type="match status" value="1"/>
</dbReference>
<feature type="binding site" evidence="11">
    <location>
        <position position="132"/>
    </location>
    <ligand>
        <name>Zn(2+)</name>
        <dbReference type="ChEBI" id="CHEBI:29105"/>
    </ligand>
</feature>
<comment type="similarity">
    <text evidence="2">Belongs to the Fur family.</text>
</comment>
<dbReference type="Pfam" id="PF01475">
    <property type="entry name" value="FUR"/>
    <property type="match status" value="1"/>
</dbReference>
<comment type="subunit">
    <text evidence="3">Homodimer.</text>
</comment>
<dbReference type="EMBL" id="PFCQ01000007">
    <property type="protein sequence ID" value="PIR68342.1"/>
    <property type="molecule type" value="Genomic_DNA"/>
</dbReference>
<evidence type="ECO:0000256" key="10">
    <source>
        <dbReference type="ARBA" id="ARBA00023163"/>
    </source>
</evidence>
<feature type="binding site" evidence="12">
    <location>
        <position position="84"/>
    </location>
    <ligand>
        <name>Fe cation</name>
        <dbReference type="ChEBI" id="CHEBI:24875"/>
    </ligand>
</feature>
<comment type="caution">
    <text evidence="13">The sequence shown here is derived from an EMBL/GenBank/DDBJ whole genome shotgun (WGS) entry which is preliminary data.</text>
</comment>
<keyword evidence="8" id="KW-0805">Transcription regulation</keyword>
<evidence type="ECO:0000256" key="8">
    <source>
        <dbReference type="ARBA" id="ARBA00023015"/>
    </source>
</evidence>
<dbReference type="AlphaFoldDB" id="A0A2H0TBG1"/>
<reference evidence="14" key="1">
    <citation type="submission" date="2017-09" db="EMBL/GenBank/DDBJ databases">
        <title>Depth-based differentiation of microbial function through sediment-hosted aquifers and enrichment of novel symbionts in the deep terrestrial subsurface.</title>
        <authorList>
            <person name="Probst A.J."/>
            <person name="Ladd B."/>
            <person name="Jarett J.K."/>
            <person name="Geller-Mcgrath D.E."/>
            <person name="Sieber C.M.K."/>
            <person name="Emerson J.B."/>
            <person name="Anantharaman K."/>
            <person name="Thomas B.C."/>
            <person name="Malmstrom R."/>
            <person name="Stieglmeier M."/>
            <person name="Klingl A."/>
            <person name="Woyke T."/>
            <person name="Ryan C.M."/>
            <person name="Banfield J.F."/>
        </authorList>
    </citation>
    <scope>NUCLEOTIDE SEQUENCE [LARGE SCALE GENOMIC DNA]</scope>
</reference>
<evidence type="ECO:0008006" key="15">
    <source>
        <dbReference type="Google" id="ProtNLM"/>
    </source>
</evidence>
<keyword evidence="5" id="KW-0678">Repressor</keyword>
<evidence type="ECO:0000256" key="11">
    <source>
        <dbReference type="PIRSR" id="PIRSR602481-1"/>
    </source>
</evidence>
<evidence type="ECO:0000256" key="4">
    <source>
        <dbReference type="ARBA" id="ARBA00022490"/>
    </source>
</evidence>
<organism evidence="13 14">
    <name type="scientific">Candidatus Nomurabacteria bacterium CG10_big_fil_rev_8_21_14_0_10_35_16</name>
    <dbReference type="NCBI Taxonomy" id="1974731"/>
    <lineage>
        <taxon>Bacteria</taxon>
        <taxon>Candidatus Nomuraibacteriota</taxon>
    </lineage>
</organism>
<keyword evidence="7 11" id="KW-0862">Zinc</keyword>
<dbReference type="InterPro" id="IPR002481">
    <property type="entry name" value="FUR"/>
</dbReference>
<proteinExistence type="inferred from homology"/>
<dbReference type="GO" id="GO:0005829">
    <property type="term" value="C:cytosol"/>
    <property type="evidence" value="ECO:0007669"/>
    <property type="project" value="TreeGrafter"/>
</dbReference>
<dbReference type="CDD" id="cd07153">
    <property type="entry name" value="Fur_like"/>
    <property type="match status" value="1"/>
</dbReference>
<evidence type="ECO:0000256" key="12">
    <source>
        <dbReference type="PIRSR" id="PIRSR602481-2"/>
    </source>
</evidence>
<evidence type="ECO:0000313" key="13">
    <source>
        <dbReference type="EMBL" id="PIR68342.1"/>
    </source>
</evidence>
<dbReference type="Proteomes" id="UP000230094">
    <property type="component" value="Unassembled WGS sequence"/>
</dbReference>
<dbReference type="GO" id="GO:0003700">
    <property type="term" value="F:DNA-binding transcription factor activity"/>
    <property type="evidence" value="ECO:0007669"/>
    <property type="project" value="InterPro"/>
</dbReference>
<dbReference type="InterPro" id="IPR043135">
    <property type="entry name" value="Fur_C"/>
</dbReference>
<dbReference type="GO" id="GO:0000976">
    <property type="term" value="F:transcription cis-regulatory region binding"/>
    <property type="evidence" value="ECO:0007669"/>
    <property type="project" value="TreeGrafter"/>
</dbReference>
<comment type="cofactor">
    <cofactor evidence="11">
        <name>Zn(2+)</name>
        <dbReference type="ChEBI" id="CHEBI:29105"/>
    </cofactor>
    <text evidence="11">Binds 1 zinc ion per subunit.</text>
</comment>
<keyword evidence="9" id="KW-0238">DNA-binding</keyword>
<sequence>MKNILQKNGYKVTPARLAILQIFYKNHTPLDAETVYRKLKNRKTNSKINEVTVYRTLSAFEKTGILRRVNLKKDSACFELNNDHHHHIVCIKCHTVEIFRNSAIEKVLERIVENSLKFKKVKEHSLELFGLCVKCS</sequence>
<dbReference type="PANTHER" id="PTHR33202">
    <property type="entry name" value="ZINC UPTAKE REGULATION PROTEIN"/>
    <property type="match status" value="1"/>
</dbReference>
<keyword evidence="4" id="KW-0963">Cytoplasm</keyword>
<comment type="cofactor">
    <cofactor evidence="12">
        <name>Mn(2+)</name>
        <dbReference type="ChEBI" id="CHEBI:29035"/>
    </cofactor>
    <cofactor evidence="12">
        <name>Fe(2+)</name>
        <dbReference type="ChEBI" id="CHEBI:29033"/>
    </cofactor>
    <text evidence="12">Binds 1 Mn(2+) or Fe(2+) ion per subunit.</text>
</comment>